<evidence type="ECO:0000256" key="2">
    <source>
        <dbReference type="ARBA" id="ARBA00023242"/>
    </source>
</evidence>
<dbReference type="GO" id="GO:1904263">
    <property type="term" value="P:positive regulation of TORC1 signaling"/>
    <property type="evidence" value="ECO:0007669"/>
    <property type="project" value="TreeGrafter"/>
</dbReference>
<gene>
    <name evidence="4" type="primary">106095440</name>
</gene>
<dbReference type="InterPro" id="IPR038867">
    <property type="entry name" value="WAC"/>
</dbReference>
<feature type="region of interest" description="Disordered" evidence="3">
    <location>
        <begin position="1"/>
        <end position="23"/>
    </location>
</feature>
<dbReference type="AlphaFoldDB" id="A0A1I8PEM6"/>
<proteinExistence type="predicted"/>
<sequence length="250" mass="24740">MSPMGYSKSPITSSTSASSGNAVPANAGQLHAASAHTNNVNSGGMPIASLAAATSYSCTNPYGLKTADGNVLSSNNVGMNSLNAAANVGVVGAGGAVGVGGNNALCSTSMLSANSNVINITGAIVGGGGGGNVGGVGSVGVGVVCSGSVVNMNVIPGEGPPTPTQELDLSGSSSIDPQQRKLEGTTSASLSTLQSCVSNSIQAGRSQGPEISTKLSKYFRGDLITHVTNWAADQLEKQVCEAFFALVFWR</sequence>
<protein>
    <submittedName>
        <fullName evidence="4">Uncharacterized protein</fullName>
    </submittedName>
</protein>
<comment type="subcellular location">
    <subcellularLocation>
        <location evidence="1">Nucleus</location>
    </subcellularLocation>
</comment>
<name>A0A1I8PEM6_STOCA</name>
<dbReference type="STRING" id="35570.A0A1I8PEM6"/>
<evidence type="ECO:0000256" key="3">
    <source>
        <dbReference type="SAM" id="MobiDB-lite"/>
    </source>
</evidence>
<keyword evidence="2" id="KW-0539">Nucleus</keyword>
<organism evidence="4 5">
    <name type="scientific">Stomoxys calcitrans</name>
    <name type="common">Stable fly</name>
    <name type="synonym">Conops calcitrans</name>
    <dbReference type="NCBI Taxonomy" id="35570"/>
    <lineage>
        <taxon>Eukaryota</taxon>
        <taxon>Metazoa</taxon>
        <taxon>Ecdysozoa</taxon>
        <taxon>Arthropoda</taxon>
        <taxon>Hexapoda</taxon>
        <taxon>Insecta</taxon>
        <taxon>Pterygota</taxon>
        <taxon>Neoptera</taxon>
        <taxon>Endopterygota</taxon>
        <taxon>Diptera</taxon>
        <taxon>Brachycera</taxon>
        <taxon>Muscomorpha</taxon>
        <taxon>Muscoidea</taxon>
        <taxon>Muscidae</taxon>
        <taxon>Stomoxys</taxon>
    </lineage>
</organism>
<feature type="region of interest" description="Disordered" evidence="3">
    <location>
        <begin position="155"/>
        <end position="184"/>
    </location>
</feature>
<evidence type="ECO:0000256" key="1">
    <source>
        <dbReference type="ARBA" id="ARBA00004123"/>
    </source>
</evidence>
<dbReference type="GO" id="GO:0010506">
    <property type="term" value="P:regulation of autophagy"/>
    <property type="evidence" value="ECO:0007669"/>
    <property type="project" value="TreeGrafter"/>
</dbReference>
<dbReference type="VEuPathDB" id="VectorBase:SCAU007414"/>
<evidence type="ECO:0000313" key="5">
    <source>
        <dbReference type="Proteomes" id="UP000095300"/>
    </source>
</evidence>
<feature type="compositionally biased region" description="Low complexity" evidence="3">
    <location>
        <begin position="7"/>
        <end position="19"/>
    </location>
</feature>
<dbReference type="GO" id="GO:0003682">
    <property type="term" value="F:chromatin binding"/>
    <property type="evidence" value="ECO:0007669"/>
    <property type="project" value="TreeGrafter"/>
</dbReference>
<keyword evidence="5" id="KW-1185">Reference proteome</keyword>
<dbReference type="PANTHER" id="PTHR15911">
    <property type="entry name" value="WW DOMAIN-CONTAINING ADAPTER PROTEIN WITH COILED-COIL"/>
    <property type="match status" value="1"/>
</dbReference>
<dbReference type="GO" id="GO:0005634">
    <property type="term" value="C:nucleus"/>
    <property type="evidence" value="ECO:0007669"/>
    <property type="project" value="UniProtKB-SubCell"/>
</dbReference>
<evidence type="ECO:0000313" key="4">
    <source>
        <dbReference type="EnsemblMetazoa" id="SCAU007414-PA"/>
    </source>
</evidence>
<accession>A0A1I8PEM6</accession>
<dbReference type="PANTHER" id="PTHR15911:SF6">
    <property type="entry name" value="WW DOMAIN-CONTAINING ADAPTER PROTEIN WITH COILED-COIL"/>
    <property type="match status" value="1"/>
</dbReference>
<dbReference type="Proteomes" id="UP000095300">
    <property type="component" value="Unassembled WGS sequence"/>
</dbReference>
<dbReference type="GO" id="GO:0000993">
    <property type="term" value="F:RNA polymerase II complex binding"/>
    <property type="evidence" value="ECO:0007669"/>
    <property type="project" value="TreeGrafter"/>
</dbReference>
<dbReference type="EnsemblMetazoa" id="SCAU007414-RA">
    <property type="protein sequence ID" value="SCAU007414-PA"/>
    <property type="gene ID" value="SCAU007414"/>
</dbReference>
<reference evidence="4" key="1">
    <citation type="submission" date="2020-05" db="UniProtKB">
        <authorList>
            <consortium name="EnsemblMetazoa"/>
        </authorList>
    </citation>
    <scope>IDENTIFICATION</scope>
    <source>
        <strain evidence="4">USDA</strain>
    </source>
</reference>
<feature type="compositionally biased region" description="Polar residues" evidence="3">
    <location>
        <begin position="164"/>
        <end position="177"/>
    </location>
</feature>